<accession>A0AAV3PNM2</accession>
<evidence type="ECO:0000313" key="2">
    <source>
        <dbReference type="EMBL" id="GAA0153189.1"/>
    </source>
</evidence>
<dbReference type="Proteomes" id="UP001454036">
    <property type="component" value="Unassembled WGS sequence"/>
</dbReference>
<dbReference type="EMBL" id="BAABME010002132">
    <property type="protein sequence ID" value="GAA0153189.1"/>
    <property type="molecule type" value="Genomic_DNA"/>
</dbReference>
<organism evidence="2 3">
    <name type="scientific">Lithospermum erythrorhizon</name>
    <name type="common">Purple gromwell</name>
    <name type="synonym">Lithospermum officinale var. erythrorhizon</name>
    <dbReference type="NCBI Taxonomy" id="34254"/>
    <lineage>
        <taxon>Eukaryota</taxon>
        <taxon>Viridiplantae</taxon>
        <taxon>Streptophyta</taxon>
        <taxon>Embryophyta</taxon>
        <taxon>Tracheophyta</taxon>
        <taxon>Spermatophyta</taxon>
        <taxon>Magnoliopsida</taxon>
        <taxon>eudicotyledons</taxon>
        <taxon>Gunneridae</taxon>
        <taxon>Pentapetalae</taxon>
        <taxon>asterids</taxon>
        <taxon>lamiids</taxon>
        <taxon>Boraginales</taxon>
        <taxon>Boraginaceae</taxon>
        <taxon>Boraginoideae</taxon>
        <taxon>Lithospermeae</taxon>
        <taxon>Lithospermum</taxon>
    </lineage>
</organism>
<feature type="region of interest" description="Disordered" evidence="1">
    <location>
        <begin position="84"/>
        <end position="110"/>
    </location>
</feature>
<keyword evidence="3" id="KW-1185">Reference proteome</keyword>
<dbReference type="AlphaFoldDB" id="A0AAV3PNM2"/>
<protein>
    <submittedName>
        <fullName evidence="2">Uncharacterized protein</fullName>
    </submittedName>
</protein>
<feature type="compositionally biased region" description="Polar residues" evidence="1">
    <location>
        <begin position="96"/>
        <end position="109"/>
    </location>
</feature>
<sequence length="125" mass="13579">MPAKEPFQHIFEDFVGQALENSNSCGYKPITHTRDLQSESGSYTGSVDYLALAMMTGKINVQEHKARAAEADLKQKEAAMTSKMGDGTSYLFPHDTSGSSRGPTRNTVETPIIPVDGMIHNSTAE</sequence>
<comment type="caution">
    <text evidence="2">The sequence shown here is derived from an EMBL/GenBank/DDBJ whole genome shotgun (WGS) entry which is preliminary data.</text>
</comment>
<evidence type="ECO:0000313" key="3">
    <source>
        <dbReference type="Proteomes" id="UP001454036"/>
    </source>
</evidence>
<evidence type="ECO:0000256" key="1">
    <source>
        <dbReference type="SAM" id="MobiDB-lite"/>
    </source>
</evidence>
<proteinExistence type="predicted"/>
<gene>
    <name evidence="2" type="ORF">LIER_11491</name>
</gene>
<name>A0AAV3PNM2_LITER</name>
<reference evidence="2 3" key="1">
    <citation type="submission" date="2024-01" db="EMBL/GenBank/DDBJ databases">
        <title>The complete chloroplast genome sequence of Lithospermum erythrorhizon: insights into the phylogenetic relationship among Boraginaceae species and the maternal lineages of purple gromwells.</title>
        <authorList>
            <person name="Okada T."/>
            <person name="Watanabe K."/>
        </authorList>
    </citation>
    <scope>NUCLEOTIDE SEQUENCE [LARGE SCALE GENOMIC DNA]</scope>
</reference>